<gene>
    <name evidence="2" type="ORF">SAMN02982996_00637</name>
</gene>
<evidence type="ECO:0000313" key="2">
    <source>
        <dbReference type="EMBL" id="SDZ98367.1"/>
    </source>
</evidence>
<dbReference type="GeneID" id="97763567"/>
<dbReference type="Gene3D" id="1.10.10.10">
    <property type="entry name" value="Winged helix-like DNA-binding domain superfamily/Winged helix DNA-binding domain"/>
    <property type="match status" value="1"/>
</dbReference>
<name>A0A1H3XG49_9GAMM</name>
<evidence type="ECO:0000259" key="1">
    <source>
        <dbReference type="Pfam" id="PF09012"/>
    </source>
</evidence>
<protein>
    <submittedName>
        <fullName evidence="2">FeoC like transcriptional regulator</fullName>
    </submittedName>
</protein>
<feature type="domain" description="Transcriptional regulator HTH-type FeoC" evidence="1">
    <location>
        <begin position="2"/>
        <end position="71"/>
    </location>
</feature>
<dbReference type="Proteomes" id="UP000187280">
    <property type="component" value="Unassembled WGS sequence"/>
</dbReference>
<dbReference type="EMBL" id="FNQS01000002">
    <property type="protein sequence ID" value="SDZ98367.1"/>
    <property type="molecule type" value="Genomic_DNA"/>
</dbReference>
<dbReference type="STRING" id="71657.SAMN02982996_00637"/>
<dbReference type="AlphaFoldDB" id="A0A1H3XG49"/>
<dbReference type="InterPro" id="IPR036390">
    <property type="entry name" value="WH_DNA-bd_sf"/>
</dbReference>
<evidence type="ECO:0000313" key="3">
    <source>
        <dbReference type="Proteomes" id="UP000187280"/>
    </source>
</evidence>
<organism evidence="2 3">
    <name type="scientific">Lonsdalea quercina</name>
    <dbReference type="NCBI Taxonomy" id="71657"/>
    <lineage>
        <taxon>Bacteria</taxon>
        <taxon>Pseudomonadati</taxon>
        <taxon>Pseudomonadota</taxon>
        <taxon>Gammaproteobacteria</taxon>
        <taxon>Enterobacterales</taxon>
        <taxon>Pectobacteriaceae</taxon>
        <taxon>Lonsdalea</taxon>
    </lineage>
</organism>
<dbReference type="SUPFAM" id="SSF46785">
    <property type="entry name" value="Winged helix' DNA-binding domain"/>
    <property type="match status" value="1"/>
</dbReference>
<dbReference type="RefSeq" id="WP_026742374.1">
    <property type="nucleotide sequence ID" value="NZ_FNQS01000002.1"/>
</dbReference>
<keyword evidence="3" id="KW-1185">Reference proteome</keyword>
<reference evidence="2 3" key="1">
    <citation type="submission" date="2016-10" db="EMBL/GenBank/DDBJ databases">
        <authorList>
            <person name="de Groot N.N."/>
        </authorList>
    </citation>
    <scope>NUCLEOTIDE SEQUENCE [LARGE SCALE GENOMIC DNA]</scope>
    <source>
        <strain evidence="2 3">ATCC 29281</strain>
    </source>
</reference>
<dbReference type="Pfam" id="PF09012">
    <property type="entry name" value="FeoC"/>
    <property type="match status" value="1"/>
</dbReference>
<dbReference type="eggNOG" id="ENOG5032ZPU">
    <property type="taxonomic scope" value="Bacteria"/>
</dbReference>
<proteinExistence type="predicted"/>
<sequence length="82" mass="9248">MTLIELRDFVRAKRQVSVHDISVAFHVEPGVIDGMMSIWVQKGQVRFHAAPVSSQCGSCCSCDKSLSQYYEWLETPSEIATR</sequence>
<accession>A0A1H3XG49</accession>
<dbReference type="InterPro" id="IPR015102">
    <property type="entry name" value="Tscrpt_reg_HTH_FeoC"/>
</dbReference>
<dbReference type="InterPro" id="IPR036388">
    <property type="entry name" value="WH-like_DNA-bd_sf"/>
</dbReference>